<dbReference type="Gene3D" id="2.40.170.20">
    <property type="entry name" value="TonB-dependent receptor, beta-barrel domain"/>
    <property type="match status" value="1"/>
</dbReference>
<feature type="domain" description="Secretin/TonB short N-terminal" evidence="9">
    <location>
        <begin position="83"/>
        <end position="133"/>
    </location>
</feature>
<evidence type="ECO:0000256" key="6">
    <source>
        <dbReference type="ARBA" id="ARBA00023237"/>
    </source>
</evidence>
<evidence type="ECO:0000256" key="8">
    <source>
        <dbReference type="SAM" id="Phobius"/>
    </source>
</evidence>
<sequence length="1202" mass="133174">MYKTYTEFLYGLKCLWFRLYRLLSQTDTAFKKQLLMNIKLTAVLVFVMVIRVGAASFGQQVTLKKDRISLEQLFKEIRKQTGYNFLLSGAKIKTQSVISVDFKGTPLTEVLDKVLTAQSLDYSIEKQTILVVPGKTSVLDKIRSFFLRVNVRGRLVDENGDALPGASIRLKTGGLGTVSNTNGDFYLPNAAEQDSVIITFLGYRERRLAVKADLGTIALMPANQALKEITVSSGYQSILKERATGAYDQLGQNVLSNRPVSNPSTALQGMVAGMQAKENADGSVSFLIRGSSSIYGDRAPLVVVDGFPVAKNDFSTINPNDIESVTVLKDAAAASIWGARAANGVIVIVTKKSKNGKPGLTVNANAFTRISKRTDVNELIPIASSAEQIGLERTAFQNRWVFRETTGSFDNDLLKPQTLGQELLYANKNGKLSTAAMNAGLDSLSRINNQGQIGDLLLRRAVLSQYNVDFSMIGDKSKSFASLLIEDNKTRYQGSGYNRYGLNFSNEYSFTKFLTFNFGLYLQYNKQTSSGATPAELRSLSPYETLLNPDGTYSVNLNTFNREVLSGLPLNDFPYADLSYNLLREVRGRDFKTQDYNARIQTGFNVRIIPGLNFDTRLQYERGKTEIDKYYSDDTFYVRNMVDQNLEYFPDTRTVGRQFLPKGGIGQNSTANAASYVFRNQLNFVRDFGAKHSINAIAGMEISQYRTDTRDNPWLYGYYPDKLQTTVPPYGYGSSAEQIIGLDGWETELPGGATVPGYGLDRYISYYGNAAYTYDRKYTISGSIRTDASNYITKISSLRWEPLWSVGGLWNIKGERFAENINWLDRLSLRVTHGRNGNVEKTTSTNTLLTVSTSPSITTGTITAVISDNGNPTLRWEKTTTTNVGIDYVLFKGKLNGKIDLYNKKGTDITGTIALAAATGTTSQKFNNAGITNRGIEVELGTQLKLPGIPVTYSTSLNYAYNKNVVNNLYYPSLTAAQMLDIPNAVVQGRPINPVYSFTYAGTIDGVPQVAGPNGQPGTFNSDALTRGLGAQFLNYEGSAIPPHTAGWYSTFGYRNLSLSVLFIGKFGGVYRNDTYNYNFAYVGSRKTIANRYISDVYAGRTDIPPFPKANETNLYLWDRYVPYLSGLVESSSYIECKEVMLNYTLPPSVMGKTRLRNVKLFAQLRDLGLVWTANEKGYNPDWLPGTDRPLATCTFGVNIGF</sequence>
<feature type="transmembrane region" description="Helical" evidence="8">
    <location>
        <begin position="40"/>
        <end position="58"/>
    </location>
</feature>
<dbReference type="InterPro" id="IPR036942">
    <property type="entry name" value="Beta-barrel_TonB_sf"/>
</dbReference>
<evidence type="ECO:0000259" key="9">
    <source>
        <dbReference type="Pfam" id="PF07660"/>
    </source>
</evidence>
<dbReference type="EMBL" id="QEAS01000008">
    <property type="protein sequence ID" value="PWG80614.1"/>
    <property type="molecule type" value="Genomic_DNA"/>
</dbReference>
<dbReference type="Proteomes" id="UP000245647">
    <property type="component" value="Unassembled WGS sequence"/>
</dbReference>
<evidence type="ECO:0000256" key="2">
    <source>
        <dbReference type="ARBA" id="ARBA00022448"/>
    </source>
</evidence>
<dbReference type="AlphaFoldDB" id="A0A2U2PH67"/>
<protein>
    <submittedName>
        <fullName evidence="11">SusC/RagA family TonB-linked outer membrane protein</fullName>
    </submittedName>
</protein>
<keyword evidence="3 7" id="KW-1134">Transmembrane beta strand</keyword>
<dbReference type="GO" id="GO:0009279">
    <property type="term" value="C:cell outer membrane"/>
    <property type="evidence" value="ECO:0007669"/>
    <property type="project" value="UniProtKB-SubCell"/>
</dbReference>
<keyword evidence="12" id="KW-1185">Reference proteome</keyword>
<dbReference type="Pfam" id="PF07660">
    <property type="entry name" value="STN"/>
    <property type="match status" value="1"/>
</dbReference>
<dbReference type="NCBIfam" id="TIGR04057">
    <property type="entry name" value="SusC_RagA_signa"/>
    <property type="match status" value="1"/>
</dbReference>
<dbReference type="Gene3D" id="2.170.130.10">
    <property type="entry name" value="TonB-dependent receptor, plug domain"/>
    <property type="match status" value="1"/>
</dbReference>
<dbReference type="Pfam" id="PF07715">
    <property type="entry name" value="Plug"/>
    <property type="match status" value="1"/>
</dbReference>
<dbReference type="SUPFAM" id="SSF56935">
    <property type="entry name" value="Porins"/>
    <property type="match status" value="1"/>
</dbReference>
<gene>
    <name evidence="11" type="ORF">DDR33_11345</name>
</gene>
<keyword evidence="5 7" id="KW-0472">Membrane</keyword>
<dbReference type="PROSITE" id="PS52016">
    <property type="entry name" value="TONB_DEPENDENT_REC_3"/>
    <property type="match status" value="1"/>
</dbReference>
<organism evidence="11 12">
    <name type="scientific">Pararcticibacter amylolyticus</name>
    <dbReference type="NCBI Taxonomy" id="2173175"/>
    <lineage>
        <taxon>Bacteria</taxon>
        <taxon>Pseudomonadati</taxon>
        <taxon>Bacteroidota</taxon>
        <taxon>Sphingobacteriia</taxon>
        <taxon>Sphingobacteriales</taxon>
        <taxon>Sphingobacteriaceae</taxon>
        <taxon>Pararcticibacter</taxon>
    </lineage>
</organism>
<dbReference type="InterPro" id="IPR012910">
    <property type="entry name" value="Plug_dom"/>
</dbReference>
<evidence type="ECO:0000256" key="3">
    <source>
        <dbReference type="ARBA" id="ARBA00022452"/>
    </source>
</evidence>
<comment type="caution">
    <text evidence="11">The sequence shown here is derived from an EMBL/GenBank/DDBJ whole genome shotgun (WGS) entry which is preliminary data.</text>
</comment>
<dbReference type="InterPro" id="IPR023996">
    <property type="entry name" value="TonB-dep_OMP_SusC/RagA"/>
</dbReference>
<comment type="similarity">
    <text evidence="7">Belongs to the TonB-dependent receptor family.</text>
</comment>
<reference evidence="11 12" key="1">
    <citation type="submission" date="2018-04" db="EMBL/GenBank/DDBJ databases">
        <title>Pedobacter chongqingensis sp. nov., isolated from a rottenly hemp rope.</title>
        <authorList>
            <person name="Cai Y."/>
        </authorList>
    </citation>
    <scope>NUCLEOTIDE SEQUENCE [LARGE SCALE GENOMIC DNA]</scope>
    <source>
        <strain evidence="11 12">FJ4-8</strain>
    </source>
</reference>
<accession>A0A2U2PH67</accession>
<dbReference type="InterPro" id="IPR011662">
    <property type="entry name" value="Secretin/TonB_short_N"/>
</dbReference>
<dbReference type="InterPro" id="IPR039426">
    <property type="entry name" value="TonB-dep_rcpt-like"/>
</dbReference>
<dbReference type="SUPFAM" id="SSF49464">
    <property type="entry name" value="Carboxypeptidase regulatory domain-like"/>
    <property type="match status" value="1"/>
</dbReference>
<name>A0A2U2PH67_9SPHI</name>
<evidence type="ECO:0000259" key="10">
    <source>
        <dbReference type="Pfam" id="PF07715"/>
    </source>
</evidence>
<dbReference type="NCBIfam" id="TIGR04056">
    <property type="entry name" value="OMP_RagA_SusC"/>
    <property type="match status" value="1"/>
</dbReference>
<dbReference type="Pfam" id="PF13715">
    <property type="entry name" value="CarbopepD_reg_2"/>
    <property type="match status" value="1"/>
</dbReference>
<dbReference type="InterPro" id="IPR023997">
    <property type="entry name" value="TonB-dep_OMP_SusC/RagA_CS"/>
</dbReference>
<proteinExistence type="inferred from homology"/>
<keyword evidence="8" id="KW-1133">Transmembrane helix</keyword>
<evidence type="ECO:0000256" key="1">
    <source>
        <dbReference type="ARBA" id="ARBA00004571"/>
    </source>
</evidence>
<keyword evidence="6 7" id="KW-0998">Cell outer membrane</keyword>
<dbReference type="InterPro" id="IPR008969">
    <property type="entry name" value="CarboxyPept-like_regulatory"/>
</dbReference>
<keyword evidence="2 7" id="KW-0813">Transport</keyword>
<evidence type="ECO:0000313" key="11">
    <source>
        <dbReference type="EMBL" id="PWG80614.1"/>
    </source>
</evidence>
<keyword evidence="4 7" id="KW-0812">Transmembrane</keyword>
<evidence type="ECO:0000256" key="7">
    <source>
        <dbReference type="PROSITE-ProRule" id="PRU01360"/>
    </source>
</evidence>
<feature type="domain" description="TonB-dependent receptor plug" evidence="10">
    <location>
        <begin position="242"/>
        <end position="345"/>
    </location>
</feature>
<evidence type="ECO:0000256" key="5">
    <source>
        <dbReference type="ARBA" id="ARBA00023136"/>
    </source>
</evidence>
<evidence type="ECO:0000256" key="4">
    <source>
        <dbReference type="ARBA" id="ARBA00022692"/>
    </source>
</evidence>
<evidence type="ECO:0000313" key="12">
    <source>
        <dbReference type="Proteomes" id="UP000245647"/>
    </source>
</evidence>
<dbReference type="InterPro" id="IPR037066">
    <property type="entry name" value="Plug_dom_sf"/>
</dbReference>
<comment type="subcellular location">
    <subcellularLocation>
        <location evidence="1 7">Cell outer membrane</location>
        <topology evidence="1 7">Multi-pass membrane protein</topology>
    </subcellularLocation>
</comment>